<gene>
    <name evidence="6" type="ORF">SAMN05920897_10941</name>
</gene>
<dbReference type="CDD" id="cd01542">
    <property type="entry name" value="PBP1_TreR-like"/>
    <property type="match status" value="1"/>
</dbReference>
<dbReference type="InterPro" id="IPR000843">
    <property type="entry name" value="HTH_LacI"/>
</dbReference>
<dbReference type="InterPro" id="IPR046335">
    <property type="entry name" value="LacI/GalR-like_sensor"/>
</dbReference>
<evidence type="ECO:0000256" key="2">
    <source>
        <dbReference type="ARBA" id="ARBA00023125"/>
    </source>
</evidence>
<dbReference type="Pfam" id="PF00356">
    <property type="entry name" value="LacI"/>
    <property type="match status" value="1"/>
</dbReference>
<evidence type="ECO:0000256" key="3">
    <source>
        <dbReference type="ARBA" id="ARBA00023163"/>
    </source>
</evidence>
<evidence type="ECO:0000259" key="5">
    <source>
        <dbReference type="PROSITE" id="PS50943"/>
    </source>
</evidence>
<dbReference type="OrthoDB" id="367059at2"/>
<dbReference type="InterPro" id="IPR001387">
    <property type="entry name" value="Cro/C1-type_HTH"/>
</dbReference>
<evidence type="ECO:0000313" key="7">
    <source>
        <dbReference type="Proteomes" id="UP000186400"/>
    </source>
</evidence>
<organism evidence="6 7">
    <name type="scientific">Alkalispirochaeta americana</name>
    <dbReference type="NCBI Taxonomy" id="159291"/>
    <lineage>
        <taxon>Bacteria</taxon>
        <taxon>Pseudomonadati</taxon>
        <taxon>Spirochaetota</taxon>
        <taxon>Spirochaetia</taxon>
        <taxon>Spirochaetales</taxon>
        <taxon>Spirochaetaceae</taxon>
        <taxon>Alkalispirochaeta</taxon>
    </lineage>
</organism>
<dbReference type="Gene3D" id="1.10.260.40">
    <property type="entry name" value="lambda repressor-like DNA-binding domains"/>
    <property type="match status" value="1"/>
</dbReference>
<dbReference type="RefSeq" id="WP_076488757.1">
    <property type="nucleotide sequence ID" value="NZ_FTMS01000009.1"/>
</dbReference>
<dbReference type="GO" id="GO:0000976">
    <property type="term" value="F:transcription cis-regulatory region binding"/>
    <property type="evidence" value="ECO:0007669"/>
    <property type="project" value="TreeGrafter"/>
</dbReference>
<dbReference type="PROSITE" id="PS50932">
    <property type="entry name" value="HTH_LACI_2"/>
    <property type="match status" value="1"/>
</dbReference>
<dbReference type="SUPFAM" id="SSF53822">
    <property type="entry name" value="Periplasmic binding protein-like I"/>
    <property type="match status" value="1"/>
</dbReference>
<dbReference type="PANTHER" id="PTHR30146">
    <property type="entry name" value="LACI-RELATED TRANSCRIPTIONAL REPRESSOR"/>
    <property type="match status" value="1"/>
</dbReference>
<reference evidence="6 7" key="1">
    <citation type="submission" date="2017-01" db="EMBL/GenBank/DDBJ databases">
        <authorList>
            <person name="Mah S.A."/>
            <person name="Swanson W.J."/>
            <person name="Moy G.W."/>
            <person name="Vacquier V.D."/>
        </authorList>
    </citation>
    <scope>NUCLEOTIDE SEQUENCE [LARGE SCALE GENOMIC DNA]</scope>
    <source>
        <strain evidence="6 7">ASpG1</strain>
    </source>
</reference>
<keyword evidence="7" id="KW-1185">Reference proteome</keyword>
<feature type="domain" description="HTH lacI-type" evidence="4">
    <location>
        <begin position="1"/>
        <end position="55"/>
    </location>
</feature>
<dbReference type="SUPFAM" id="SSF47413">
    <property type="entry name" value="lambda repressor-like DNA-binding domains"/>
    <property type="match status" value="1"/>
</dbReference>
<dbReference type="EMBL" id="FTMS01000009">
    <property type="protein sequence ID" value="SIQ45888.1"/>
    <property type="molecule type" value="Genomic_DNA"/>
</dbReference>
<dbReference type="Pfam" id="PF13377">
    <property type="entry name" value="Peripla_BP_3"/>
    <property type="match status" value="1"/>
</dbReference>
<proteinExistence type="predicted"/>
<feature type="domain" description="HTH cro/C1-type" evidence="5">
    <location>
        <begin position="1"/>
        <end position="30"/>
    </location>
</feature>
<dbReference type="InterPro" id="IPR028082">
    <property type="entry name" value="Peripla_BP_I"/>
</dbReference>
<dbReference type="PROSITE" id="PS50943">
    <property type="entry name" value="HTH_CROC1"/>
    <property type="match status" value="1"/>
</dbReference>
<accession>A0A1N6SXN4</accession>
<dbReference type="GO" id="GO:0003700">
    <property type="term" value="F:DNA-binding transcription factor activity"/>
    <property type="evidence" value="ECO:0007669"/>
    <property type="project" value="TreeGrafter"/>
</dbReference>
<sequence>MNIKELARRAGVSISTISRVINNSAYVSPEIRERVEAIITETGYRPNSLAKDLLRNKTDTIGVLLPRIDLPTFAAMFEGITDVLNQNGYNILLANTRDKHEDELKYFQLFYEKRVDGVIYFATGITEDHVRLVKQIRMPLVVLGHSGEAFSCSAVRLENFGAAKAMVQHLITLGHRRIGCIAVPDHDVDISTHRKQGYRSALEEAGIAFDERLMSIGDFEYPWGERGAAALMSIPDKADRPTAIFCITDRLAVAASGWLQRNGYRVPEDISVACIDDPVLLSYTQPRVTTMGFDYNRAGVTAGQMIINRINGTQAEPQETFMPFSFRLRDSTAPCPQM</sequence>
<dbReference type="STRING" id="159291.SAMN05920897_10941"/>
<keyword evidence="2" id="KW-0238">DNA-binding</keyword>
<keyword evidence="3" id="KW-0804">Transcription</keyword>
<dbReference type="Gene3D" id="3.40.50.2300">
    <property type="match status" value="2"/>
</dbReference>
<name>A0A1N6SXN4_9SPIO</name>
<dbReference type="Proteomes" id="UP000186400">
    <property type="component" value="Unassembled WGS sequence"/>
</dbReference>
<dbReference type="SMART" id="SM00354">
    <property type="entry name" value="HTH_LACI"/>
    <property type="match status" value="1"/>
</dbReference>
<keyword evidence="1" id="KW-0805">Transcription regulation</keyword>
<dbReference type="PANTHER" id="PTHR30146:SF109">
    <property type="entry name" value="HTH-TYPE TRANSCRIPTIONAL REGULATOR GALS"/>
    <property type="match status" value="1"/>
</dbReference>
<dbReference type="AlphaFoldDB" id="A0A1N6SXN4"/>
<dbReference type="InterPro" id="IPR010982">
    <property type="entry name" value="Lambda_DNA-bd_dom_sf"/>
</dbReference>
<dbReference type="PRINTS" id="PR00036">
    <property type="entry name" value="HTHLACI"/>
</dbReference>
<evidence type="ECO:0000256" key="1">
    <source>
        <dbReference type="ARBA" id="ARBA00023015"/>
    </source>
</evidence>
<evidence type="ECO:0000313" key="6">
    <source>
        <dbReference type="EMBL" id="SIQ45888.1"/>
    </source>
</evidence>
<protein>
    <submittedName>
        <fullName evidence="6">Transcriptional regulator, LacI family</fullName>
    </submittedName>
</protein>
<dbReference type="CDD" id="cd01392">
    <property type="entry name" value="HTH_LacI"/>
    <property type="match status" value="1"/>
</dbReference>
<dbReference type="PROSITE" id="PS00356">
    <property type="entry name" value="HTH_LACI_1"/>
    <property type="match status" value="1"/>
</dbReference>
<evidence type="ECO:0000259" key="4">
    <source>
        <dbReference type="PROSITE" id="PS50932"/>
    </source>
</evidence>